<dbReference type="AlphaFoldDB" id="A0A446BVI0"/>
<evidence type="ECO:0000256" key="3">
    <source>
        <dbReference type="ARBA" id="ARBA00048679"/>
    </source>
</evidence>
<dbReference type="InterPro" id="IPR002575">
    <property type="entry name" value="Aminoglycoside_PTrfase"/>
</dbReference>
<dbReference type="SUPFAM" id="SSF56112">
    <property type="entry name" value="Protein kinase-like (PK-like)"/>
    <property type="match status" value="2"/>
</dbReference>
<evidence type="ECO:0000256" key="1">
    <source>
        <dbReference type="ARBA" id="ARBA00012513"/>
    </source>
</evidence>
<dbReference type="PROSITE" id="PS00109">
    <property type="entry name" value="PROTEIN_KINASE_TYR"/>
    <property type="match status" value="1"/>
</dbReference>
<dbReference type="GO" id="GO:0004674">
    <property type="term" value="F:protein serine/threonine kinase activity"/>
    <property type="evidence" value="ECO:0007669"/>
    <property type="project" value="UniProtKB-EC"/>
</dbReference>
<dbReference type="EMBL" id="OUUZ01000018">
    <property type="protein sequence ID" value="SPQ26535.1"/>
    <property type="molecule type" value="Genomic_DNA"/>
</dbReference>
<dbReference type="InterPro" id="IPR051678">
    <property type="entry name" value="AGP_Transferase"/>
</dbReference>
<dbReference type="EC" id="2.7.11.1" evidence="1"/>
<protein>
    <recommendedName>
        <fullName evidence="1">non-specific serine/threonine protein kinase</fullName>
        <ecNumber evidence="1">2.7.11.1</ecNumber>
    </recommendedName>
</protein>
<evidence type="ECO:0000256" key="2">
    <source>
        <dbReference type="ARBA" id="ARBA00047899"/>
    </source>
</evidence>
<proteinExistence type="predicted"/>
<feature type="domain" description="Aminoglycoside phosphotransferase" evidence="4">
    <location>
        <begin position="618"/>
        <end position="802"/>
    </location>
</feature>
<feature type="domain" description="Aminoglycoside phosphotransferase" evidence="4">
    <location>
        <begin position="64"/>
        <end position="320"/>
    </location>
</feature>
<sequence>MRDHVWTDERNREQRRWVESLDEGTICSLASSFHGGDPCTIFQDRRRGSFNVCFFVQFTRPPHDRWVVRLPIAGAVPQPMLDEKLEIELATMRYVAAKTTIPVPKVHAYAFSNESAALDGHPFVIMDFVAGQDLNRLGFGRDEVWGDLLAPGQPQTPATRRVHEQIADVYVQLRRLEFPRIGALGVRSRRVPLTSCSPDEIVVCNRPLSVAMAGQERSGYGPLLAFPPRTTFSTASAFVKALLWLADNYLDKAPHLGMDVKEPKAILYAAHHFKWYVRQEWLDHSRNLGPFVLAHGDIDQVLGNTLFDDDYNLVGVVDWEWSWVVPAQFLVPPSWLAGDSPGNLLYAQDAFNEQCRRLLQAVRERERKRGPAAAIDERMGFSFVVPARRCHSAITLALKFPRLTYYVYWDYVFKAKSPRWRSATEKDVGQRQSTDFGSRIAAFMAGSQKRWDFLARKIREQVEFFEAERLSPEQECEVADWVTKEISGGTVVRKELISWFAQRVIQRDGCCDALPADFVDVFLGRHPDLAKSLVVPPRPVPESSAKRSKAGRLGALERMKEMQRQERTRALFGNSPPPPRQPAPYPEGEILYHCDSRYVVRHGETVTKYTTYDHGMGANEHPNEALALRFVKANTTIPVPEVISSDWDRLTMEYIEGQTLQQAWPVLSAEQRSSILEELRGYIAQLRGLSGGPIGRLDGQGAVLPTIMPRSGGPFNTVAELHHWLVRPHRRLESQSMYFHQITAQLGADYPVVFTHGDLAARNILVRDGRIVAILDWEFSGWYPEYWDYVFALRGMDKIDWDTLGSQVPSLFAKRYDLEYILVQFILTL</sequence>
<name>A0A446BVI0_9PEZI</name>
<dbReference type="InterPro" id="IPR011009">
    <property type="entry name" value="Kinase-like_dom_sf"/>
</dbReference>
<dbReference type="PANTHER" id="PTHR21310:SF58">
    <property type="entry name" value="AMINOGLYCOSIDE PHOSPHOTRANSFERASE DOMAIN-CONTAINING PROTEIN"/>
    <property type="match status" value="1"/>
</dbReference>
<accession>A0A446BVI0</accession>
<dbReference type="InterPro" id="IPR008266">
    <property type="entry name" value="Tyr_kinase_AS"/>
</dbReference>
<gene>
    <name evidence="5" type="ORF">TT172_LOCUS8954</name>
</gene>
<evidence type="ECO:0000259" key="4">
    <source>
        <dbReference type="Pfam" id="PF01636"/>
    </source>
</evidence>
<dbReference type="Pfam" id="PF01636">
    <property type="entry name" value="APH"/>
    <property type="match status" value="2"/>
</dbReference>
<dbReference type="Proteomes" id="UP000289323">
    <property type="component" value="Unassembled WGS sequence"/>
</dbReference>
<dbReference type="CDD" id="cd05120">
    <property type="entry name" value="APH_ChoK_like"/>
    <property type="match status" value="1"/>
</dbReference>
<comment type="catalytic activity">
    <reaction evidence="3">
        <text>L-seryl-[protein] + ATP = O-phospho-L-seryl-[protein] + ADP + H(+)</text>
        <dbReference type="Rhea" id="RHEA:17989"/>
        <dbReference type="Rhea" id="RHEA-COMP:9863"/>
        <dbReference type="Rhea" id="RHEA-COMP:11604"/>
        <dbReference type="ChEBI" id="CHEBI:15378"/>
        <dbReference type="ChEBI" id="CHEBI:29999"/>
        <dbReference type="ChEBI" id="CHEBI:30616"/>
        <dbReference type="ChEBI" id="CHEBI:83421"/>
        <dbReference type="ChEBI" id="CHEBI:456216"/>
        <dbReference type="EC" id="2.7.11.1"/>
    </reaction>
</comment>
<comment type="catalytic activity">
    <reaction evidence="2">
        <text>L-threonyl-[protein] + ATP = O-phospho-L-threonyl-[protein] + ADP + H(+)</text>
        <dbReference type="Rhea" id="RHEA:46608"/>
        <dbReference type="Rhea" id="RHEA-COMP:11060"/>
        <dbReference type="Rhea" id="RHEA-COMP:11605"/>
        <dbReference type="ChEBI" id="CHEBI:15378"/>
        <dbReference type="ChEBI" id="CHEBI:30013"/>
        <dbReference type="ChEBI" id="CHEBI:30616"/>
        <dbReference type="ChEBI" id="CHEBI:61977"/>
        <dbReference type="ChEBI" id="CHEBI:456216"/>
        <dbReference type="EC" id="2.7.11.1"/>
    </reaction>
</comment>
<dbReference type="PANTHER" id="PTHR21310">
    <property type="entry name" value="AMINOGLYCOSIDE PHOSPHOTRANSFERASE-RELATED-RELATED"/>
    <property type="match status" value="1"/>
</dbReference>
<evidence type="ECO:0000313" key="5">
    <source>
        <dbReference type="EMBL" id="SPQ26535.1"/>
    </source>
</evidence>
<dbReference type="Gene3D" id="3.90.1200.10">
    <property type="match status" value="1"/>
</dbReference>
<evidence type="ECO:0000313" key="6">
    <source>
        <dbReference type="Proteomes" id="UP000289323"/>
    </source>
</evidence>
<dbReference type="Gene3D" id="3.30.200.20">
    <property type="entry name" value="Phosphorylase Kinase, domain 1"/>
    <property type="match status" value="1"/>
</dbReference>
<organism evidence="5 6">
    <name type="scientific">Thermothielavioides terrestris</name>
    <dbReference type="NCBI Taxonomy" id="2587410"/>
    <lineage>
        <taxon>Eukaryota</taxon>
        <taxon>Fungi</taxon>
        <taxon>Dikarya</taxon>
        <taxon>Ascomycota</taxon>
        <taxon>Pezizomycotina</taxon>
        <taxon>Sordariomycetes</taxon>
        <taxon>Sordariomycetidae</taxon>
        <taxon>Sordariales</taxon>
        <taxon>Chaetomiaceae</taxon>
        <taxon>Thermothielavioides</taxon>
    </lineage>
</organism>
<reference evidence="5 6" key="1">
    <citation type="submission" date="2018-04" db="EMBL/GenBank/DDBJ databases">
        <authorList>
            <person name="Huttner S."/>
            <person name="Dainat J."/>
        </authorList>
    </citation>
    <scope>NUCLEOTIDE SEQUENCE [LARGE SCALE GENOMIC DNA]</scope>
</reference>